<reference evidence="6 7" key="1">
    <citation type="journal article" date="2019" name="Environ. Microbiol.">
        <title>At the nexus of three kingdoms: the genome of the mycorrhizal fungus Gigaspora margarita provides insights into plant, endobacterial and fungal interactions.</title>
        <authorList>
            <person name="Venice F."/>
            <person name="Ghignone S."/>
            <person name="Salvioli di Fossalunga A."/>
            <person name="Amselem J."/>
            <person name="Novero M."/>
            <person name="Xianan X."/>
            <person name="Sedzielewska Toro K."/>
            <person name="Morin E."/>
            <person name="Lipzen A."/>
            <person name="Grigoriev I.V."/>
            <person name="Henrissat B."/>
            <person name="Martin F.M."/>
            <person name="Bonfante P."/>
        </authorList>
    </citation>
    <scope>NUCLEOTIDE SEQUENCE [LARGE SCALE GENOMIC DNA]</scope>
    <source>
        <strain evidence="6 7">BEG34</strain>
    </source>
</reference>
<keyword evidence="4" id="KW-0067">ATP-binding</keyword>
<keyword evidence="3 6" id="KW-0418">Kinase</keyword>
<evidence type="ECO:0000313" key="7">
    <source>
        <dbReference type="Proteomes" id="UP000439903"/>
    </source>
</evidence>
<dbReference type="Proteomes" id="UP000439903">
    <property type="component" value="Unassembled WGS sequence"/>
</dbReference>
<evidence type="ECO:0000259" key="5">
    <source>
        <dbReference type="PROSITE" id="PS50011"/>
    </source>
</evidence>
<dbReference type="InterPro" id="IPR051681">
    <property type="entry name" value="Ser/Thr_Kinases-Pseudokinases"/>
</dbReference>
<dbReference type="InterPro" id="IPR001245">
    <property type="entry name" value="Ser-Thr/Tyr_kinase_cat_dom"/>
</dbReference>
<accession>A0A8H4EKV1</accession>
<dbReference type="PROSITE" id="PS50011">
    <property type="entry name" value="PROTEIN_KINASE_DOM"/>
    <property type="match status" value="1"/>
</dbReference>
<dbReference type="OrthoDB" id="10261027at2759"/>
<dbReference type="PIRSF" id="PIRSF000654">
    <property type="entry name" value="Integrin-linked_kinase"/>
    <property type="match status" value="1"/>
</dbReference>
<dbReference type="PANTHER" id="PTHR44329">
    <property type="entry name" value="SERINE/THREONINE-PROTEIN KINASE TNNI3K-RELATED"/>
    <property type="match status" value="1"/>
</dbReference>
<feature type="domain" description="Protein kinase" evidence="5">
    <location>
        <begin position="36"/>
        <end position="320"/>
    </location>
</feature>
<evidence type="ECO:0000256" key="2">
    <source>
        <dbReference type="ARBA" id="ARBA00022741"/>
    </source>
</evidence>
<comment type="caution">
    <text evidence="6">The sequence shown here is derived from an EMBL/GenBank/DDBJ whole genome shotgun (WGS) entry which is preliminary data.</text>
</comment>
<keyword evidence="7" id="KW-1185">Reference proteome</keyword>
<evidence type="ECO:0000256" key="1">
    <source>
        <dbReference type="ARBA" id="ARBA00022679"/>
    </source>
</evidence>
<sequence>MSDRLLPTQNNGETNANWINRMIEEQYINFIDYGEFVNLKFVTSGGSGVIRKALWKTKDKLIILKQIAPDEVITELEHQELIKEIKAFNSIRVREQSAINEIGHKNVIECFGVSRFNQEEAFLLVLEQADMGCLRDYLNVYKNNLNWKQKINIARQVTCGLYFLHKNEILHRDLHTRNIVIKKDENFEDHIRVIIIDFGLSKVVSRNSTSHQGIKGHINFMDPYIFNILNAQYGQIYSYPSDIYSLGVIFWEISSNGQKTLIEVNQIATMMRIMGGEREKPVAGSTRSYVELYMKCWDHNQINRPDIYKVYELIHKDDIVSGESWESQPDEQSSMDSNI</sequence>
<dbReference type="Gene3D" id="1.10.510.10">
    <property type="entry name" value="Transferase(Phosphotransferase) domain 1"/>
    <property type="match status" value="1"/>
</dbReference>
<protein>
    <submittedName>
        <fullName evidence="6">Kinase-like domain-containing protein</fullName>
    </submittedName>
</protein>
<dbReference type="Pfam" id="PF07714">
    <property type="entry name" value="PK_Tyr_Ser-Thr"/>
    <property type="match status" value="1"/>
</dbReference>
<keyword evidence="2" id="KW-0547">Nucleotide-binding</keyword>
<dbReference type="EMBL" id="WTPW01000489">
    <property type="protein sequence ID" value="KAF0506309.1"/>
    <property type="molecule type" value="Genomic_DNA"/>
</dbReference>
<dbReference type="PANTHER" id="PTHR44329:SF288">
    <property type="entry name" value="MITOGEN-ACTIVATED PROTEIN KINASE KINASE KINASE 20"/>
    <property type="match status" value="1"/>
</dbReference>
<gene>
    <name evidence="6" type="ORF">F8M41_019158</name>
</gene>
<name>A0A8H4EKV1_GIGMA</name>
<proteinExistence type="predicted"/>
<dbReference type="InterPro" id="IPR000719">
    <property type="entry name" value="Prot_kinase_dom"/>
</dbReference>
<dbReference type="AlphaFoldDB" id="A0A8H4EKV1"/>
<dbReference type="GO" id="GO:0005737">
    <property type="term" value="C:cytoplasm"/>
    <property type="evidence" value="ECO:0007669"/>
    <property type="project" value="TreeGrafter"/>
</dbReference>
<evidence type="ECO:0000256" key="3">
    <source>
        <dbReference type="ARBA" id="ARBA00022777"/>
    </source>
</evidence>
<dbReference type="SUPFAM" id="SSF56112">
    <property type="entry name" value="Protein kinase-like (PK-like)"/>
    <property type="match status" value="1"/>
</dbReference>
<organism evidence="6 7">
    <name type="scientific">Gigaspora margarita</name>
    <dbReference type="NCBI Taxonomy" id="4874"/>
    <lineage>
        <taxon>Eukaryota</taxon>
        <taxon>Fungi</taxon>
        <taxon>Fungi incertae sedis</taxon>
        <taxon>Mucoromycota</taxon>
        <taxon>Glomeromycotina</taxon>
        <taxon>Glomeromycetes</taxon>
        <taxon>Diversisporales</taxon>
        <taxon>Gigasporaceae</taxon>
        <taxon>Gigaspora</taxon>
    </lineage>
</organism>
<dbReference type="GO" id="GO:0005524">
    <property type="term" value="F:ATP binding"/>
    <property type="evidence" value="ECO:0007669"/>
    <property type="project" value="UniProtKB-KW"/>
</dbReference>
<evidence type="ECO:0000313" key="6">
    <source>
        <dbReference type="EMBL" id="KAF0506309.1"/>
    </source>
</evidence>
<dbReference type="InterPro" id="IPR011009">
    <property type="entry name" value="Kinase-like_dom_sf"/>
</dbReference>
<evidence type="ECO:0000256" key="4">
    <source>
        <dbReference type="ARBA" id="ARBA00022840"/>
    </source>
</evidence>
<dbReference type="GO" id="GO:0004674">
    <property type="term" value="F:protein serine/threonine kinase activity"/>
    <property type="evidence" value="ECO:0007669"/>
    <property type="project" value="TreeGrafter"/>
</dbReference>
<keyword evidence="1" id="KW-0808">Transferase</keyword>